<evidence type="ECO:0000313" key="2">
    <source>
        <dbReference type="Proteomes" id="UP001062846"/>
    </source>
</evidence>
<evidence type="ECO:0000313" key="1">
    <source>
        <dbReference type="EMBL" id="KAI8574320.1"/>
    </source>
</evidence>
<gene>
    <name evidence="1" type="ORF">RHMOL_Rhmol01G0345200</name>
</gene>
<name>A0ACC0Q970_RHOML</name>
<keyword evidence="2" id="KW-1185">Reference proteome</keyword>
<dbReference type="EMBL" id="CM046388">
    <property type="protein sequence ID" value="KAI8574320.1"/>
    <property type="molecule type" value="Genomic_DNA"/>
</dbReference>
<comment type="caution">
    <text evidence="1">The sequence shown here is derived from an EMBL/GenBank/DDBJ whole genome shotgun (WGS) entry which is preliminary data.</text>
</comment>
<reference evidence="1" key="1">
    <citation type="submission" date="2022-02" db="EMBL/GenBank/DDBJ databases">
        <title>Plant Genome Project.</title>
        <authorList>
            <person name="Zhang R.-G."/>
        </authorList>
    </citation>
    <scope>NUCLEOTIDE SEQUENCE</scope>
    <source>
        <strain evidence="1">AT1</strain>
    </source>
</reference>
<dbReference type="Proteomes" id="UP001062846">
    <property type="component" value="Chromosome 1"/>
</dbReference>
<protein>
    <submittedName>
        <fullName evidence="1">Uncharacterized protein</fullName>
    </submittedName>
</protein>
<accession>A0ACC0Q970</accession>
<proteinExistence type="predicted"/>
<organism evidence="1 2">
    <name type="scientific">Rhododendron molle</name>
    <name type="common">Chinese azalea</name>
    <name type="synonym">Azalea mollis</name>
    <dbReference type="NCBI Taxonomy" id="49168"/>
    <lineage>
        <taxon>Eukaryota</taxon>
        <taxon>Viridiplantae</taxon>
        <taxon>Streptophyta</taxon>
        <taxon>Embryophyta</taxon>
        <taxon>Tracheophyta</taxon>
        <taxon>Spermatophyta</taxon>
        <taxon>Magnoliopsida</taxon>
        <taxon>eudicotyledons</taxon>
        <taxon>Gunneridae</taxon>
        <taxon>Pentapetalae</taxon>
        <taxon>asterids</taxon>
        <taxon>Ericales</taxon>
        <taxon>Ericaceae</taxon>
        <taxon>Ericoideae</taxon>
        <taxon>Rhodoreae</taxon>
        <taxon>Rhododendron</taxon>
    </lineage>
</organism>
<sequence length="940" mass="103293">MGVDPPSSRDPPFPLAVPASHNLTTSFGVDATTFGMSKGNKRNGGLGMSDIITQIQASKDSSKLSYRSTVGAEPLSALSSYSAKRAPEKLQERGFYEENSDSKEGRRPCNDSNHGESQNSHVPNFQRPLLKKNAIGRMSASRRRSFDDSQLLLGDMSSFVVAPASLNDTLSEGLNPSSDWNARVAAFNYLRSLLQQGPKGIQEVTQNFEKVMKLFFQHLDDPHHKVAQAALSTLSEIIPACRKPFESYTERILPHVFSRLIDPKELVRQPCSTTLEIIGKTYGIDSLLPALLRSLDEQRSPKAKLAVIQFAISSFNKHAMNSEGFGNSGILKLWLAKLTPLAHDKNTKLKEAAISCIISVYSHYDSVAVLNFILSLSVEEQNSLRRVLKQFTPRIEVDLMNFMQNKKERPRPKSFYDPSDVVGTSSEEGYIGISRKNQAFGRYSAGSVDNTGGRNWSSEQESMPVTGSIGQVASDETQVYSYRSPGNCVNIEVLSSETKDLNCIASSVDSGVKIEASSAPRLDMNGLVSSDHMGVTAGIRHDNDALPELDLDHSKLAALKLKSARDTGVSIPQILHLICNGNDENPTASKRGALQQLVEASTENDHSIWTKYFNQVLTVVLEVLDDSESSSRELALSLIFEMLRNQKDAMEDSIEIIIEKLLHVTKDIGPKVANEAEQCLTLVLSQYDPFRCLSVIIPLLVTEDEKTLITCINCLTKLVGRLSQEELTAQLPSFLPALFEAFGNQSADVRKTVVFCLVDIYIILGKAFLPRLEGLNSTQLRLVTIYANRISQARTGFINNSRRGEMASKANSGNPATEKRLTALVVDGGRTCQAVEKGLLRHYGLETQVVDNGKDAVDLFASGTKFDILMIDISLPGLSGLEATRQIRAMGVDCKIVGLAAYGLEEERRAFLEAGADEFFEKPVPHPQLVRILGDIKNSN</sequence>